<dbReference type="PROSITE" id="PS51318">
    <property type="entry name" value="TAT"/>
    <property type="match status" value="1"/>
</dbReference>
<feature type="chain" id="PRO_5038951717" evidence="1">
    <location>
        <begin position="30"/>
        <end position="568"/>
    </location>
</feature>
<dbReference type="AlphaFoldDB" id="A0A3E4QWK4"/>
<gene>
    <name evidence="3" type="ORF">DXC81_02205</name>
</gene>
<dbReference type="Gene3D" id="3.10.105.10">
    <property type="entry name" value="Dipeptide-binding Protein, Domain 3"/>
    <property type="match status" value="1"/>
</dbReference>
<dbReference type="RefSeq" id="WP_117678982.1">
    <property type="nucleotide sequence ID" value="NZ_CAJJKC010000003.1"/>
</dbReference>
<protein>
    <submittedName>
        <fullName evidence="3">ABC transporter substrate-binding protein</fullName>
    </submittedName>
</protein>
<keyword evidence="1" id="KW-0732">Signal</keyword>
<evidence type="ECO:0000259" key="2">
    <source>
        <dbReference type="Pfam" id="PF00496"/>
    </source>
</evidence>
<dbReference type="GO" id="GO:0043190">
    <property type="term" value="C:ATP-binding cassette (ABC) transporter complex"/>
    <property type="evidence" value="ECO:0007669"/>
    <property type="project" value="InterPro"/>
</dbReference>
<dbReference type="EMBL" id="QSRJ01000002">
    <property type="protein sequence ID" value="RGL11629.1"/>
    <property type="molecule type" value="Genomic_DNA"/>
</dbReference>
<feature type="domain" description="Solute-binding protein family 5" evidence="2">
    <location>
        <begin position="95"/>
        <end position="484"/>
    </location>
</feature>
<dbReference type="InterPro" id="IPR006311">
    <property type="entry name" value="TAT_signal"/>
</dbReference>
<comment type="caution">
    <text evidence="3">The sequence shown here is derived from an EMBL/GenBank/DDBJ whole genome shotgun (WGS) entry which is preliminary data.</text>
</comment>
<name>A0A3E4QWK4_9ACTN</name>
<dbReference type="CDD" id="cd00995">
    <property type="entry name" value="PBP2_NikA_DppA_OppA_like"/>
    <property type="match status" value="1"/>
</dbReference>
<evidence type="ECO:0000313" key="4">
    <source>
        <dbReference type="Proteomes" id="UP000260943"/>
    </source>
</evidence>
<dbReference type="PROSITE" id="PS51257">
    <property type="entry name" value="PROKAR_LIPOPROTEIN"/>
    <property type="match status" value="1"/>
</dbReference>
<dbReference type="PIRSF" id="PIRSF002741">
    <property type="entry name" value="MppA"/>
    <property type="match status" value="1"/>
</dbReference>
<dbReference type="Gene3D" id="3.90.76.10">
    <property type="entry name" value="Dipeptide-binding Protein, Domain 1"/>
    <property type="match status" value="1"/>
</dbReference>
<reference evidence="3 4" key="1">
    <citation type="submission" date="2018-08" db="EMBL/GenBank/DDBJ databases">
        <title>A genome reference for cultivated species of the human gut microbiota.</title>
        <authorList>
            <person name="Zou Y."/>
            <person name="Xue W."/>
            <person name="Luo G."/>
        </authorList>
    </citation>
    <scope>NUCLEOTIDE SEQUENCE [LARGE SCALE GENOMIC DNA]</scope>
    <source>
        <strain evidence="3 4">TF08-14</strain>
    </source>
</reference>
<dbReference type="GO" id="GO:1904680">
    <property type="term" value="F:peptide transmembrane transporter activity"/>
    <property type="evidence" value="ECO:0007669"/>
    <property type="project" value="TreeGrafter"/>
</dbReference>
<organism evidence="3 4">
    <name type="scientific">Collinsella tanakaei</name>
    <dbReference type="NCBI Taxonomy" id="626935"/>
    <lineage>
        <taxon>Bacteria</taxon>
        <taxon>Bacillati</taxon>
        <taxon>Actinomycetota</taxon>
        <taxon>Coriobacteriia</taxon>
        <taxon>Coriobacteriales</taxon>
        <taxon>Coriobacteriaceae</taxon>
        <taxon>Collinsella</taxon>
    </lineage>
</organism>
<proteinExistence type="predicted"/>
<dbReference type="InterPro" id="IPR000914">
    <property type="entry name" value="SBP_5_dom"/>
</dbReference>
<feature type="signal peptide" evidence="1">
    <location>
        <begin position="1"/>
        <end position="29"/>
    </location>
</feature>
<dbReference type="GO" id="GO:0015833">
    <property type="term" value="P:peptide transport"/>
    <property type="evidence" value="ECO:0007669"/>
    <property type="project" value="TreeGrafter"/>
</dbReference>
<accession>A0A3E4QWK4</accession>
<dbReference type="Pfam" id="PF00496">
    <property type="entry name" value="SBP_bac_5"/>
    <property type="match status" value="1"/>
</dbReference>
<dbReference type="SUPFAM" id="SSF53850">
    <property type="entry name" value="Periplasmic binding protein-like II"/>
    <property type="match status" value="1"/>
</dbReference>
<dbReference type="InterPro" id="IPR039424">
    <property type="entry name" value="SBP_5"/>
</dbReference>
<evidence type="ECO:0000313" key="3">
    <source>
        <dbReference type="EMBL" id="RGL11629.1"/>
    </source>
</evidence>
<dbReference type="Proteomes" id="UP000260943">
    <property type="component" value="Unassembled WGS sequence"/>
</dbReference>
<evidence type="ECO:0000256" key="1">
    <source>
        <dbReference type="SAM" id="SignalP"/>
    </source>
</evidence>
<dbReference type="Gene3D" id="3.40.190.10">
    <property type="entry name" value="Periplasmic binding protein-like II"/>
    <property type="match status" value="1"/>
</dbReference>
<dbReference type="PANTHER" id="PTHR30290">
    <property type="entry name" value="PERIPLASMIC BINDING COMPONENT OF ABC TRANSPORTER"/>
    <property type="match status" value="1"/>
</dbReference>
<sequence length="568" mass="61890">MTEMKNQPVVGRRAFVGGTLAASSLAFLAACGKKEAQTPAAGSGDGTAAAEGGTLNYYINNPVCIDPYNVQEDQGTQVEFQLFDSLMKFDFEANELKPLACESYEASDDAKTFTFHLIEGATFHNGDPVTAADFKRGWTRLVSPKSAVQVEYGPSQIAYHLSMVKGYSELAAGDADDFAGVTCPDDNTLVVELTAAYADFPYVCSHPALAPVPEAAESDAKNFYLAPIGNGAFMMKPDTKWEDGQYIDLVRFDDYHGDKAKIDGIHFGVQKDIETAYKEFQAGNFDVADVPTAQIDAAKKEYGTSEDGYTMNDKGRMLLGAEPSTYYLVCNTTIEPFNNADFRKGVSLAINREAICESIFKGTRTPADGIVPPGIDGYKEGAWEFSAYDVDKANEYLDKVAPMNGDSRGISMVLSYNQDGGHKEIMESVIGDLAKVGIEVTSDTPEWSALLSKYDNMDFQIGRLGWVADYPIMDNFLYPLFHSDSLGGDNKSGYSNAEVDKMIMDARGITDDATRIAKMQEADALIGADLPVIPLMFYTHTLVGSSRIKNLYIDPQKKAYLGRAELSA</sequence>
<dbReference type="PANTHER" id="PTHR30290:SF83">
    <property type="entry name" value="ABC TRANSPORTER SUBSTRATE-BINDING PROTEIN"/>
    <property type="match status" value="1"/>
</dbReference>
<dbReference type="GO" id="GO:0042597">
    <property type="term" value="C:periplasmic space"/>
    <property type="evidence" value="ECO:0007669"/>
    <property type="project" value="UniProtKB-ARBA"/>
</dbReference>
<dbReference type="InterPro" id="IPR030678">
    <property type="entry name" value="Peptide/Ni-bd"/>
</dbReference>